<dbReference type="InterPro" id="IPR050273">
    <property type="entry name" value="GppA/Ppx_hydrolase"/>
</dbReference>
<evidence type="ECO:0000313" key="3">
    <source>
        <dbReference type="Proteomes" id="UP000823928"/>
    </source>
</evidence>
<proteinExistence type="predicted"/>
<feature type="domain" description="Ppx/GppA phosphatase C-terminal" evidence="1">
    <location>
        <begin position="4"/>
        <end position="158"/>
    </location>
</feature>
<reference evidence="2" key="1">
    <citation type="submission" date="2020-10" db="EMBL/GenBank/DDBJ databases">
        <authorList>
            <person name="Gilroy R."/>
        </authorList>
    </citation>
    <scope>NUCLEOTIDE SEQUENCE</scope>
    <source>
        <strain evidence="2">6276</strain>
    </source>
</reference>
<sequence length="198" mass="22880">MRLSAEDILLKFAKSSSHPSEVRRLSMMLFDEMSEKVREMSNRERKMLEAAALLHDIGYYVDSKAHNKHSRDMVIKHGLEGFSDKETLMTASICRYHRGNLPDKNKHELYGSFEKKERKTVKRLGGILRIADGLDRAHLSLIKRIKVNYNSDDNIAEIILTPNTPEFRPDISSAVRKRDLFEIGFKCQSVIKFEDNVL</sequence>
<protein>
    <submittedName>
        <fullName evidence="2">HD domain-containing protein</fullName>
    </submittedName>
</protein>
<organism evidence="2 3">
    <name type="scientific">Candidatus Scatousia excrementigallinarum</name>
    <dbReference type="NCBI Taxonomy" id="2840935"/>
    <lineage>
        <taxon>Bacteria</taxon>
        <taxon>Candidatus Scatousia</taxon>
    </lineage>
</organism>
<evidence type="ECO:0000313" key="2">
    <source>
        <dbReference type="EMBL" id="HIS35751.1"/>
    </source>
</evidence>
<dbReference type="Gene3D" id="1.10.3210.10">
    <property type="entry name" value="Hypothetical protein af1432"/>
    <property type="match status" value="1"/>
</dbReference>
<evidence type="ECO:0000259" key="1">
    <source>
        <dbReference type="Pfam" id="PF21447"/>
    </source>
</evidence>
<dbReference type="EMBL" id="DVIU01000081">
    <property type="protein sequence ID" value="HIS35751.1"/>
    <property type="molecule type" value="Genomic_DNA"/>
</dbReference>
<comment type="caution">
    <text evidence="2">The sequence shown here is derived from an EMBL/GenBank/DDBJ whole genome shotgun (WGS) entry which is preliminary data.</text>
</comment>
<dbReference type="GO" id="GO:0006357">
    <property type="term" value="P:regulation of transcription by RNA polymerase II"/>
    <property type="evidence" value="ECO:0007669"/>
    <property type="project" value="TreeGrafter"/>
</dbReference>
<name>A0A9D1JMC1_9BACT</name>
<reference evidence="2" key="2">
    <citation type="journal article" date="2021" name="PeerJ">
        <title>Extensive microbial diversity within the chicken gut microbiome revealed by metagenomics and culture.</title>
        <authorList>
            <person name="Gilroy R."/>
            <person name="Ravi A."/>
            <person name="Getino M."/>
            <person name="Pursley I."/>
            <person name="Horton D.L."/>
            <person name="Alikhan N.F."/>
            <person name="Baker D."/>
            <person name="Gharbi K."/>
            <person name="Hall N."/>
            <person name="Watson M."/>
            <person name="Adriaenssens E.M."/>
            <person name="Foster-Nyarko E."/>
            <person name="Jarju S."/>
            <person name="Secka A."/>
            <person name="Antonio M."/>
            <person name="Oren A."/>
            <person name="Chaudhuri R.R."/>
            <person name="La Ragione R."/>
            <person name="Hildebrand F."/>
            <person name="Pallen M.J."/>
        </authorList>
    </citation>
    <scope>NUCLEOTIDE SEQUENCE</scope>
    <source>
        <strain evidence="2">6276</strain>
    </source>
</reference>
<dbReference type="PANTHER" id="PTHR30005">
    <property type="entry name" value="EXOPOLYPHOSPHATASE"/>
    <property type="match status" value="1"/>
</dbReference>
<accession>A0A9D1JMC1</accession>
<dbReference type="Pfam" id="PF21447">
    <property type="entry name" value="Ppx-GppA_III"/>
    <property type="match status" value="1"/>
</dbReference>
<gene>
    <name evidence="2" type="ORF">IAC10_03870</name>
</gene>
<dbReference type="AlphaFoldDB" id="A0A9D1JMC1"/>
<dbReference type="PANTHER" id="PTHR30005:SF0">
    <property type="entry name" value="RETROGRADE REGULATION PROTEIN 2"/>
    <property type="match status" value="1"/>
</dbReference>
<dbReference type="CDD" id="cd00077">
    <property type="entry name" value="HDc"/>
    <property type="match status" value="1"/>
</dbReference>
<dbReference type="SUPFAM" id="SSF109604">
    <property type="entry name" value="HD-domain/PDEase-like"/>
    <property type="match status" value="1"/>
</dbReference>
<dbReference type="Proteomes" id="UP000823928">
    <property type="component" value="Unassembled WGS sequence"/>
</dbReference>
<dbReference type="InterPro" id="IPR003607">
    <property type="entry name" value="HD/PDEase_dom"/>
</dbReference>
<dbReference type="InterPro" id="IPR048950">
    <property type="entry name" value="Ppx_GppA_C"/>
</dbReference>